<comment type="caution">
    <text evidence="8">The sequence shown here is derived from an EMBL/GenBank/DDBJ whole genome shotgun (WGS) entry which is preliminary data.</text>
</comment>
<sequence length="199" mass="21922">MSVVGGQVVGAWEEATQATPRLCHMCFLQSETRNVLPDPLPDPLRDASPDPTPNPPPSPPHFVPNFNPLYLVALIPALLMFPVLIWCIWRLCCKKEPEEKTCCVRKCPTMIVPCGCQTGEISRMEGRYINFTLVKPPCGQLSCGPKICLAPSQECFPNSCCSRCQHPQPICSRPPSRMLPLIPPPARTLYGATLSISPQ</sequence>
<accession>A0A7J7F2E2</accession>
<dbReference type="PANTHER" id="PTHR16059:SF16">
    <property type="entry name" value="ANTHRAX TOXIN RECEPTOR-LIKE"/>
    <property type="match status" value="1"/>
</dbReference>
<evidence type="ECO:0000256" key="3">
    <source>
        <dbReference type="ARBA" id="ARBA00022729"/>
    </source>
</evidence>
<feature type="region of interest" description="Disordered" evidence="6">
    <location>
        <begin position="37"/>
        <end position="59"/>
    </location>
</feature>
<dbReference type="GO" id="GO:0005886">
    <property type="term" value="C:plasma membrane"/>
    <property type="evidence" value="ECO:0007669"/>
    <property type="project" value="TreeGrafter"/>
</dbReference>
<keyword evidence="9" id="KW-1185">Reference proteome</keyword>
<keyword evidence="5 7" id="KW-0472">Membrane</keyword>
<organism evidence="8 9">
    <name type="scientific">Diceros bicornis minor</name>
    <name type="common">South-central black rhinoceros</name>
    <dbReference type="NCBI Taxonomy" id="77932"/>
    <lineage>
        <taxon>Eukaryota</taxon>
        <taxon>Metazoa</taxon>
        <taxon>Chordata</taxon>
        <taxon>Craniata</taxon>
        <taxon>Vertebrata</taxon>
        <taxon>Euteleostomi</taxon>
        <taxon>Mammalia</taxon>
        <taxon>Eutheria</taxon>
        <taxon>Laurasiatheria</taxon>
        <taxon>Perissodactyla</taxon>
        <taxon>Rhinocerotidae</taxon>
        <taxon>Diceros</taxon>
    </lineage>
</organism>
<evidence type="ECO:0000256" key="1">
    <source>
        <dbReference type="ARBA" id="ARBA00004167"/>
    </source>
</evidence>
<evidence type="ECO:0000313" key="8">
    <source>
        <dbReference type="EMBL" id="KAF5921954.1"/>
    </source>
</evidence>
<reference evidence="8 9" key="1">
    <citation type="journal article" date="2020" name="Mol. Biol. Evol.">
        <title>Interspecific Gene Flow and the Evolution of Specialization in Black and White Rhinoceros.</title>
        <authorList>
            <person name="Moodley Y."/>
            <person name="Westbury M.V."/>
            <person name="Russo I.M."/>
            <person name="Gopalakrishnan S."/>
            <person name="Rakotoarivelo A."/>
            <person name="Olsen R.A."/>
            <person name="Prost S."/>
            <person name="Tunstall T."/>
            <person name="Ryder O.A."/>
            <person name="Dalen L."/>
            <person name="Bruford M.W."/>
        </authorList>
    </citation>
    <scope>NUCLEOTIDE SEQUENCE [LARGE SCALE GENOMIC DNA]</scope>
    <source>
        <strain evidence="8">SBR-YM</strain>
        <tissue evidence="8">Skin</tissue>
    </source>
</reference>
<feature type="compositionally biased region" description="Pro residues" evidence="6">
    <location>
        <begin position="50"/>
        <end position="59"/>
    </location>
</feature>
<dbReference type="PANTHER" id="PTHR16059">
    <property type="entry name" value="ANTHRAX TOXIN RECEPTOR"/>
    <property type="match status" value="1"/>
</dbReference>
<dbReference type="GO" id="GO:0009986">
    <property type="term" value="C:cell surface"/>
    <property type="evidence" value="ECO:0007669"/>
    <property type="project" value="TreeGrafter"/>
</dbReference>
<evidence type="ECO:0000256" key="6">
    <source>
        <dbReference type="SAM" id="MobiDB-lite"/>
    </source>
</evidence>
<keyword evidence="4 7" id="KW-1133">Transmembrane helix</keyword>
<feature type="transmembrane region" description="Helical" evidence="7">
    <location>
        <begin position="69"/>
        <end position="89"/>
    </location>
</feature>
<dbReference type="EMBL" id="JACDTQ010001574">
    <property type="protein sequence ID" value="KAF5921954.1"/>
    <property type="molecule type" value="Genomic_DNA"/>
</dbReference>
<evidence type="ECO:0000313" key="9">
    <source>
        <dbReference type="Proteomes" id="UP000551758"/>
    </source>
</evidence>
<evidence type="ECO:0000256" key="2">
    <source>
        <dbReference type="ARBA" id="ARBA00022692"/>
    </source>
</evidence>
<gene>
    <name evidence="8" type="ORF">HPG69_015404</name>
</gene>
<evidence type="ECO:0000256" key="4">
    <source>
        <dbReference type="ARBA" id="ARBA00022989"/>
    </source>
</evidence>
<dbReference type="GO" id="GO:0004888">
    <property type="term" value="F:transmembrane signaling receptor activity"/>
    <property type="evidence" value="ECO:0007669"/>
    <property type="project" value="TreeGrafter"/>
</dbReference>
<protein>
    <submittedName>
        <fullName evidence="8">Uncharacterized protein</fullName>
    </submittedName>
</protein>
<keyword evidence="2 7" id="KW-0812">Transmembrane</keyword>
<evidence type="ECO:0000256" key="7">
    <source>
        <dbReference type="SAM" id="Phobius"/>
    </source>
</evidence>
<dbReference type="Proteomes" id="UP000551758">
    <property type="component" value="Unassembled WGS sequence"/>
</dbReference>
<comment type="subcellular location">
    <subcellularLocation>
        <location evidence="1">Membrane</location>
        <topology evidence="1">Single-pass membrane protein</topology>
    </subcellularLocation>
</comment>
<proteinExistence type="predicted"/>
<dbReference type="AlphaFoldDB" id="A0A7J7F2E2"/>
<keyword evidence="3" id="KW-0732">Signal</keyword>
<name>A0A7J7F2E2_DICBM</name>
<evidence type="ECO:0000256" key="5">
    <source>
        <dbReference type="ARBA" id="ARBA00023136"/>
    </source>
</evidence>